<name>A0AA39R6G1_9LECA</name>
<protein>
    <submittedName>
        <fullName evidence="2">Uncharacterized protein</fullName>
    </submittedName>
</protein>
<organism evidence="2 3">
    <name type="scientific">Cladonia borealis</name>
    <dbReference type="NCBI Taxonomy" id="184061"/>
    <lineage>
        <taxon>Eukaryota</taxon>
        <taxon>Fungi</taxon>
        <taxon>Dikarya</taxon>
        <taxon>Ascomycota</taxon>
        <taxon>Pezizomycotina</taxon>
        <taxon>Lecanoromycetes</taxon>
        <taxon>OSLEUM clade</taxon>
        <taxon>Lecanoromycetidae</taxon>
        <taxon>Lecanorales</taxon>
        <taxon>Lecanorineae</taxon>
        <taxon>Cladoniaceae</taxon>
        <taxon>Cladonia</taxon>
    </lineage>
</organism>
<sequence length="555" mass="62974">MFGNLRALTAINNDRDKPREPPPPATPLDFPCCKPRRVLGPDLDDNCSLRKTFTNILRTGPGAKHIEALNVTLTDEVPLEEIIPTDCMPPLCWKDDSDTDENSNGVSTDPSQSEKLSNGAPMPSRGKFFELFKELSYDNEDAFRAIRRDPPRPGHRPPRLVHFRKFWDTLSIMAEYWDTSLDNYVENKEDKENDRAAMDVDDLRPEAQKLTDGVLNKPVQIEKKKMYTGRRTDTGRNMPGNFREDTVCAFVEALSWAFRCRLEHPKMQPRVKLQGMVLPLPHAISVYRQPKDKLNAKAGILEGPLMGVFCRDQTCFRKAEEKAGEGKTEILDLLRETGLILMLAQKRAREGKAEEIPGEGKWWAHAPRWGGGPGGETGFAAEEETVEDAEGSSEGQRKRVKKGSKADAWRTVRPPSATWEKNITYLRIGRDTKTEYDDIYLISSINHHISIVHTRVHLAYIDLLNETISNPNNDHHSQTRTASSDPTLKQREPWYGLHLRRSKWFDLFIAEDRIQAMRAIWGILNSLMREAKDGEKEATTTTNTTTVGGEDVVMN</sequence>
<dbReference type="EMBL" id="JAFEKC020000004">
    <property type="protein sequence ID" value="KAK0514966.1"/>
    <property type="molecule type" value="Genomic_DNA"/>
</dbReference>
<feature type="region of interest" description="Disordered" evidence="1">
    <location>
        <begin position="93"/>
        <end position="122"/>
    </location>
</feature>
<feature type="region of interest" description="Disordered" evidence="1">
    <location>
        <begin position="8"/>
        <end position="30"/>
    </location>
</feature>
<dbReference type="AlphaFoldDB" id="A0AA39R6G1"/>
<proteinExistence type="predicted"/>
<feature type="region of interest" description="Disordered" evidence="1">
    <location>
        <begin position="362"/>
        <end position="409"/>
    </location>
</feature>
<accession>A0AA39R6G1</accession>
<gene>
    <name evidence="2" type="ORF">JMJ35_002345</name>
</gene>
<reference evidence="2" key="1">
    <citation type="submission" date="2023-03" db="EMBL/GenBank/DDBJ databases">
        <title>Complete genome of Cladonia borealis.</title>
        <authorList>
            <person name="Park H."/>
        </authorList>
    </citation>
    <scope>NUCLEOTIDE SEQUENCE</scope>
    <source>
        <strain evidence="2">ANT050790</strain>
    </source>
</reference>
<evidence type="ECO:0000313" key="2">
    <source>
        <dbReference type="EMBL" id="KAK0514966.1"/>
    </source>
</evidence>
<evidence type="ECO:0000256" key="1">
    <source>
        <dbReference type="SAM" id="MobiDB-lite"/>
    </source>
</evidence>
<evidence type="ECO:0000313" key="3">
    <source>
        <dbReference type="Proteomes" id="UP001166286"/>
    </source>
</evidence>
<comment type="caution">
    <text evidence="2">The sequence shown here is derived from an EMBL/GenBank/DDBJ whole genome shotgun (WGS) entry which is preliminary data.</text>
</comment>
<feature type="compositionally biased region" description="Acidic residues" evidence="1">
    <location>
        <begin position="381"/>
        <end position="391"/>
    </location>
</feature>
<keyword evidence="3" id="KW-1185">Reference proteome</keyword>
<feature type="region of interest" description="Disordered" evidence="1">
    <location>
        <begin position="533"/>
        <end position="555"/>
    </location>
</feature>
<dbReference type="Proteomes" id="UP001166286">
    <property type="component" value="Unassembled WGS sequence"/>
</dbReference>
<feature type="compositionally biased region" description="Polar residues" evidence="1">
    <location>
        <begin position="102"/>
        <end position="116"/>
    </location>
</feature>